<organism evidence="1 2">
    <name type="scientific">Hevea brasiliensis</name>
    <name type="common">Para rubber tree</name>
    <name type="synonym">Siphonia brasiliensis</name>
    <dbReference type="NCBI Taxonomy" id="3981"/>
    <lineage>
        <taxon>Eukaryota</taxon>
        <taxon>Viridiplantae</taxon>
        <taxon>Streptophyta</taxon>
        <taxon>Embryophyta</taxon>
        <taxon>Tracheophyta</taxon>
        <taxon>Spermatophyta</taxon>
        <taxon>Magnoliopsida</taxon>
        <taxon>eudicotyledons</taxon>
        <taxon>Gunneridae</taxon>
        <taxon>Pentapetalae</taxon>
        <taxon>rosids</taxon>
        <taxon>fabids</taxon>
        <taxon>Malpighiales</taxon>
        <taxon>Euphorbiaceae</taxon>
        <taxon>Crotonoideae</taxon>
        <taxon>Micrandreae</taxon>
        <taxon>Hevea</taxon>
    </lineage>
</organism>
<keyword evidence="2" id="KW-1185">Reference proteome</keyword>
<sequence>MNFDFLSKVGWRLLTGANGLWVDILRCKYFGNKIGLDALVDHSDASIIWRGIVNCKPILLQGICKSLCNCMLTLFLDDVWLGKKPLINRAINNVLDELRNSMGSQFWNGHDWKWDVLRPLLDDVACLQLESFASDPSCSRCGNVNEDLLHVLHDCPEARLVWSKVWDYSSLQLFNNLAVDEWLLRVNLIRMPLPGLIVLILVITRVSRIFSHVAWTSPREGWLNSIRMAQAEGIRDELEVVVLYGMRLEFVRVASLLIWACVIQCKQSSIV</sequence>
<dbReference type="AlphaFoldDB" id="A0A6A6LPI3"/>
<evidence type="ECO:0000313" key="2">
    <source>
        <dbReference type="Proteomes" id="UP000467840"/>
    </source>
</evidence>
<reference evidence="1 2" key="1">
    <citation type="journal article" date="2020" name="Mol. Plant">
        <title>The Chromosome-Based Rubber Tree Genome Provides New Insights into Spurge Genome Evolution and Rubber Biosynthesis.</title>
        <authorList>
            <person name="Liu J."/>
            <person name="Shi C."/>
            <person name="Shi C.C."/>
            <person name="Li W."/>
            <person name="Zhang Q.J."/>
            <person name="Zhang Y."/>
            <person name="Li K."/>
            <person name="Lu H.F."/>
            <person name="Shi C."/>
            <person name="Zhu S.T."/>
            <person name="Xiao Z.Y."/>
            <person name="Nan H."/>
            <person name="Yue Y."/>
            <person name="Zhu X.G."/>
            <person name="Wu Y."/>
            <person name="Hong X.N."/>
            <person name="Fan G.Y."/>
            <person name="Tong Y."/>
            <person name="Zhang D."/>
            <person name="Mao C.L."/>
            <person name="Liu Y.L."/>
            <person name="Hao S.J."/>
            <person name="Liu W.Q."/>
            <person name="Lv M.Q."/>
            <person name="Zhang H.B."/>
            <person name="Liu Y."/>
            <person name="Hu-Tang G.R."/>
            <person name="Wang J.P."/>
            <person name="Wang J.H."/>
            <person name="Sun Y.H."/>
            <person name="Ni S.B."/>
            <person name="Chen W.B."/>
            <person name="Zhang X.C."/>
            <person name="Jiao Y.N."/>
            <person name="Eichler E.E."/>
            <person name="Li G.H."/>
            <person name="Liu X."/>
            <person name="Gao L.Z."/>
        </authorList>
    </citation>
    <scope>NUCLEOTIDE SEQUENCE [LARGE SCALE GENOMIC DNA]</scope>
    <source>
        <strain evidence="2">cv. GT1</strain>
        <tissue evidence="1">Leaf</tissue>
    </source>
</reference>
<evidence type="ECO:0000313" key="1">
    <source>
        <dbReference type="EMBL" id="KAF2301986.1"/>
    </source>
</evidence>
<dbReference type="EMBL" id="JAAGAX010000010">
    <property type="protein sequence ID" value="KAF2301986.1"/>
    <property type="molecule type" value="Genomic_DNA"/>
</dbReference>
<evidence type="ECO:0008006" key="3">
    <source>
        <dbReference type="Google" id="ProtNLM"/>
    </source>
</evidence>
<comment type="caution">
    <text evidence="1">The sequence shown here is derived from an EMBL/GenBank/DDBJ whole genome shotgun (WGS) entry which is preliminary data.</text>
</comment>
<protein>
    <recommendedName>
        <fullName evidence="3">Reverse transcriptase zinc-binding domain-containing protein</fullName>
    </recommendedName>
</protein>
<accession>A0A6A6LPI3</accession>
<dbReference type="Proteomes" id="UP000467840">
    <property type="component" value="Chromosome 4"/>
</dbReference>
<name>A0A6A6LPI3_HEVBR</name>
<gene>
    <name evidence="1" type="ORF">GH714_031144</name>
</gene>
<proteinExistence type="predicted"/>